<dbReference type="PROSITE" id="PS50950">
    <property type="entry name" value="ZF_THAP"/>
    <property type="match status" value="1"/>
</dbReference>
<evidence type="ECO:0000256" key="7">
    <source>
        <dbReference type="SAM" id="SignalP"/>
    </source>
</evidence>
<dbReference type="GO" id="GO:0008270">
    <property type="term" value="F:zinc ion binding"/>
    <property type="evidence" value="ECO:0007669"/>
    <property type="project" value="UniProtKB-KW"/>
</dbReference>
<dbReference type="Pfam" id="PF05485">
    <property type="entry name" value="THAP"/>
    <property type="match status" value="1"/>
</dbReference>
<dbReference type="SUPFAM" id="SSF55486">
    <property type="entry name" value="Metalloproteases ('zincins'), catalytic domain"/>
    <property type="match status" value="1"/>
</dbReference>
<feature type="domain" description="THAP-type" evidence="8">
    <location>
        <begin position="271"/>
        <end position="356"/>
    </location>
</feature>
<dbReference type="GO" id="GO:0003677">
    <property type="term" value="F:DNA binding"/>
    <property type="evidence" value="ECO:0007669"/>
    <property type="project" value="UniProtKB-UniRule"/>
</dbReference>
<dbReference type="GO" id="GO:0007219">
    <property type="term" value="P:Notch signaling pathway"/>
    <property type="evidence" value="ECO:0007669"/>
    <property type="project" value="TreeGrafter"/>
</dbReference>
<protein>
    <recommendedName>
        <fullName evidence="8">THAP-type domain-containing protein</fullName>
    </recommendedName>
</protein>
<dbReference type="SMART" id="SM00980">
    <property type="entry name" value="THAP"/>
    <property type="match status" value="1"/>
</dbReference>
<evidence type="ECO:0000313" key="10">
    <source>
        <dbReference type="Proteomes" id="UP000821853"/>
    </source>
</evidence>
<keyword evidence="1" id="KW-0479">Metal-binding</keyword>
<dbReference type="Proteomes" id="UP000821853">
    <property type="component" value="Unassembled WGS sequence"/>
</dbReference>
<organism evidence="9 10">
    <name type="scientific">Haemaphysalis longicornis</name>
    <name type="common">Bush tick</name>
    <dbReference type="NCBI Taxonomy" id="44386"/>
    <lineage>
        <taxon>Eukaryota</taxon>
        <taxon>Metazoa</taxon>
        <taxon>Ecdysozoa</taxon>
        <taxon>Arthropoda</taxon>
        <taxon>Chelicerata</taxon>
        <taxon>Arachnida</taxon>
        <taxon>Acari</taxon>
        <taxon>Parasitiformes</taxon>
        <taxon>Ixodida</taxon>
        <taxon>Ixodoidea</taxon>
        <taxon>Ixodidae</taxon>
        <taxon>Haemaphysalinae</taxon>
        <taxon>Haemaphysalis</taxon>
    </lineage>
</organism>
<accession>A0A9J6HBN9</accession>
<dbReference type="Gene3D" id="3.40.390.10">
    <property type="entry name" value="Collagenase (Catalytic Domain)"/>
    <property type="match status" value="1"/>
</dbReference>
<dbReference type="GO" id="GO:0006509">
    <property type="term" value="P:membrane protein ectodomain proteolysis"/>
    <property type="evidence" value="ECO:0007669"/>
    <property type="project" value="TreeGrafter"/>
</dbReference>
<name>A0A9J6HBN9_HAELO</name>
<dbReference type="GO" id="GO:0005886">
    <property type="term" value="C:plasma membrane"/>
    <property type="evidence" value="ECO:0007669"/>
    <property type="project" value="TreeGrafter"/>
</dbReference>
<feature type="region of interest" description="Disordered" evidence="6">
    <location>
        <begin position="367"/>
        <end position="415"/>
    </location>
</feature>
<keyword evidence="4 5" id="KW-0238">DNA-binding</keyword>
<evidence type="ECO:0000259" key="8">
    <source>
        <dbReference type="PROSITE" id="PS50950"/>
    </source>
</evidence>
<gene>
    <name evidence="9" type="ORF">HPB48_026360</name>
</gene>
<feature type="region of interest" description="Disordered" evidence="6">
    <location>
        <begin position="74"/>
        <end position="159"/>
    </location>
</feature>
<evidence type="ECO:0000256" key="2">
    <source>
        <dbReference type="ARBA" id="ARBA00022771"/>
    </source>
</evidence>
<keyword evidence="3" id="KW-0862">Zinc</keyword>
<dbReference type="GO" id="GO:0004222">
    <property type="term" value="F:metalloendopeptidase activity"/>
    <property type="evidence" value="ECO:0007669"/>
    <property type="project" value="TreeGrafter"/>
</dbReference>
<dbReference type="InterPro" id="IPR051489">
    <property type="entry name" value="ADAM_Metalloproteinase"/>
</dbReference>
<evidence type="ECO:0000256" key="5">
    <source>
        <dbReference type="PROSITE-ProRule" id="PRU00309"/>
    </source>
</evidence>
<keyword evidence="10" id="KW-1185">Reference proteome</keyword>
<evidence type="ECO:0000313" key="9">
    <source>
        <dbReference type="EMBL" id="KAH9384353.1"/>
    </source>
</evidence>
<proteinExistence type="predicted"/>
<dbReference type="SUPFAM" id="SSF57716">
    <property type="entry name" value="Glucocorticoid receptor-like (DNA-binding domain)"/>
    <property type="match status" value="1"/>
</dbReference>
<reference evidence="9 10" key="1">
    <citation type="journal article" date="2020" name="Cell">
        <title>Large-Scale Comparative Analyses of Tick Genomes Elucidate Their Genetic Diversity and Vector Capacities.</title>
        <authorList>
            <consortium name="Tick Genome and Microbiome Consortium (TIGMIC)"/>
            <person name="Jia N."/>
            <person name="Wang J."/>
            <person name="Shi W."/>
            <person name="Du L."/>
            <person name="Sun Y."/>
            <person name="Zhan W."/>
            <person name="Jiang J.F."/>
            <person name="Wang Q."/>
            <person name="Zhang B."/>
            <person name="Ji P."/>
            <person name="Bell-Sakyi L."/>
            <person name="Cui X.M."/>
            <person name="Yuan T.T."/>
            <person name="Jiang B.G."/>
            <person name="Yang W.F."/>
            <person name="Lam T.T."/>
            <person name="Chang Q.C."/>
            <person name="Ding S.J."/>
            <person name="Wang X.J."/>
            <person name="Zhu J.G."/>
            <person name="Ruan X.D."/>
            <person name="Zhao L."/>
            <person name="Wei J.T."/>
            <person name="Ye R.Z."/>
            <person name="Que T.C."/>
            <person name="Du C.H."/>
            <person name="Zhou Y.H."/>
            <person name="Cheng J.X."/>
            <person name="Dai P.F."/>
            <person name="Guo W.B."/>
            <person name="Han X.H."/>
            <person name="Huang E.J."/>
            <person name="Li L.F."/>
            <person name="Wei W."/>
            <person name="Gao Y.C."/>
            <person name="Liu J.Z."/>
            <person name="Shao H.Z."/>
            <person name="Wang X."/>
            <person name="Wang C.C."/>
            <person name="Yang T.C."/>
            <person name="Huo Q.B."/>
            <person name="Li W."/>
            <person name="Chen H.Y."/>
            <person name="Chen S.E."/>
            <person name="Zhou L.G."/>
            <person name="Ni X.B."/>
            <person name="Tian J.H."/>
            <person name="Sheng Y."/>
            <person name="Liu T."/>
            <person name="Pan Y.S."/>
            <person name="Xia L.Y."/>
            <person name="Li J."/>
            <person name="Zhao F."/>
            <person name="Cao W.C."/>
        </authorList>
    </citation>
    <scope>NUCLEOTIDE SEQUENCE [LARGE SCALE GENOMIC DNA]</scope>
    <source>
        <strain evidence="9">HaeL-2018</strain>
    </source>
</reference>
<feature type="compositionally biased region" description="Basic and acidic residues" evidence="6">
    <location>
        <begin position="119"/>
        <end position="134"/>
    </location>
</feature>
<dbReference type="InterPro" id="IPR024079">
    <property type="entry name" value="MetalloPept_cat_dom_sf"/>
</dbReference>
<keyword evidence="2 5" id="KW-0863">Zinc-finger</keyword>
<feature type="compositionally biased region" description="Acidic residues" evidence="6">
    <location>
        <begin position="135"/>
        <end position="149"/>
    </location>
</feature>
<sequence>MSILALFVVFAVFTANCTGQRLRSGLYAATSPCITIRNLFIGATCEQSAPSVPAGGGDVHDGQLPIHVGRKLQAAPGFGSTDADEDADDHTPFKSPAPKTKVSGRKERNTRRHALQGTGKERRSAESSGDKPEEADPTDSNYSDEESEESSYFQGQRRSPSVSRRVCNMKITVDHTLFEFTFNMTGSKPETRAWILSAISRLVEKANEIYGRTNFGGVEDMRFLVQHIVVSNAPFCTQIEELDVCVGSNRDSNKYCSSALDAPYVLYLLSLERHDDFCLSYRLNYRDFQDGTLGLAWIAMADELCSKWQRNISRQNLVINDKSPSTVVCSRHFRQIYYAPDCRIRKLLPGAVPTVFEDYPAYLAPSAKKPREEPVVRQSLPPRKPTKRKAEPEELPADLDAPESFDKPSANVSTQTTNNYAQRASRYLSMVGRLRSQVAYHRSQSQKSLSLLRAEQKASEAYRANRHLAALEEIVADAERGEKKAVFLLHQIGRYGKKHDSYPEEFIRECVIWRFISPKGYDYARTSGLLTLPTKCTLQRYMGPSPTTSGMSAAMKERLVSEASMLSSKQHMASLIIDEASIRPKCIYDRKADAVFGLKDKPGGDTPSSSKEIIPDAFSSACVFKDFLTNALQVLSRNL</sequence>
<dbReference type="PANTHER" id="PTHR45702">
    <property type="entry name" value="ADAM10/ADAM17 METALLOPEPTIDASE FAMILY MEMBER"/>
    <property type="match status" value="1"/>
</dbReference>
<feature type="chain" id="PRO_5039886056" description="THAP-type domain-containing protein" evidence="7">
    <location>
        <begin position="20"/>
        <end position="639"/>
    </location>
</feature>
<feature type="compositionally biased region" description="Acidic residues" evidence="6">
    <location>
        <begin position="393"/>
        <end position="403"/>
    </location>
</feature>
<dbReference type="PANTHER" id="PTHR45702:SF2">
    <property type="entry name" value="KUZBANIAN, ISOFORM A"/>
    <property type="match status" value="1"/>
</dbReference>
<dbReference type="InterPro" id="IPR006612">
    <property type="entry name" value="THAP_Znf"/>
</dbReference>
<dbReference type="OrthoDB" id="6497653at2759"/>
<dbReference type="AlphaFoldDB" id="A0A9J6HBN9"/>
<feature type="signal peptide" evidence="7">
    <location>
        <begin position="1"/>
        <end position="19"/>
    </location>
</feature>
<dbReference type="VEuPathDB" id="VectorBase:HLOH_057061"/>
<evidence type="ECO:0000256" key="3">
    <source>
        <dbReference type="ARBA" id="ARBA00022833"/>
    </source>
</evidence>
<evidence type="ECO:0000256" key="1">
    <source>
        <dbReference type="ARBA" id="ARBA00022723"/>
    </source>
</evidence>
<keyword evidence="7" id="KW-0732">Signal</keyword>
<comment type="caution">
    <text evidence="9">The sequence shown here is derived from an EMBL/GenBank/DDBJ whole genome shotgun (WGS) entry which is preliminary data.</text>
</comment>
<dbReference type="EMBL" id="JABSTR010002204">
    <property type="protein sequence ID" value="KAH9384353.1"/>
    <property type="molecule type" value="Genomic_DNA"/>
</dbReference>
<evidence type="ECO:0000256" key="6">
    <source>
        <dbReference type="SAM" id="MobiDB-lite"/>
    </source>
</evidence>
<evidence type="ECO:0000256" key="4">
    <source>
        <dbReference type="ARBA" id="ARBA00023125"/>
    </source>
</evidence>